<dbReference type="Pfam" id="PF00441">
    <property type="entry name" value="Acyl-CoA_dh_1"/>
    <property type="match status" value="1"/>
</dbReference>
<dbReference type="Gene3D" id="1.10.540.10">
    <property type="entry name" value="Acyl-CoA dehydrogenase/oxidase, N-terminal domain"/>
    <property type="match status" value="1"/>
</dbReference>
<gene>
    <name evidence="10" type="ORF">EZH22_12665</name>
</gene>
<evidence type="ECO:0000256" key="3">
    <source>
        <dbReference type="ARBA" id="ARBA00022630"/>
    </source>
</evidence>
<keyword evidence="3 6" id="KW-0285">Flavoprotein</keyword>
<dbReference type="Proteomes" id="UP000596427">
    <property type="component" value="Chromosome"/>
</dbReference>
<dbReference type="SUPFAM" id="SSF47203">
    <property type="entry name" value="Acyl-CoA dehydrogenase C-terminal domain-like"/>
    <property type="match status" value="1"/>
</dbReference>
<feature type="domain" description="Acyl-CoA oxidase/dehydrogenase middle" evidence="8">
    <location>
        <begin position="122"/>
        <end position="209"/>
    </location>
</feature>
<proteinExistence type="inferred from homology"/>
<evidence type="ECO:0000313" key="11">
    <source>
        <dbReference type="Proteomes" id="UP000596427"/>
    </source>
</evidence>
<evidence type="ECO:0000256" key="4">
    <source>
        <dbReference type="ARBA" id="ARBA00022827"/>
    </source>
</evidence>
<dbReference type="KEGG" id="xdi:EZH22_12665"/>
<evidence type="ECO:0000256" key="6">
    <source>
        <dbReference type="RuleBase" id="RU362125"/>
    </source>
</evidence>
<feature type="domain" description="Acyl-CoA dehydrogenase/oxidase N-terminal" evidence="9">
    <location>
        <begin position="6"/>
        <end position="117"/>
    </location>
</feature>
<dbReference type="AlphaFoldDB" id="A0A974SKP1"/>
<dbReference type="CDD" id="cd00567">
    <property type="entry name" value="ACAD"/>
    <property type="match status" value="1"/>
</dbReference>
<evidence type="ECO:0000256" key="5">
    <source>
        <dbReference type="ARBA" id="ARBA00023002"/>
    </source>
</evidence>
<dbReference type="GO" id="GO:0050660">
    <property type="term" value="F:flavin adenine dinucleotide binding"/>
    <property type="evidence" value="ECO:0007669"/>
    <property type="project" value="InterPro"/>
</dbReference>
<comment type="cofactor">
    <cofactor evidence="1 6">
        <name>FAD</name>
        <dbReference type="ChEBI" id="CHEBI:57692"/>
    </cofactor>
</comment>
<dbReference type="PANTHER" id="PTHR43884">
    <property type="entry name" value="ACYL-COA DEHYDROGENASE"/>
    <property type="match status" value="1"/>
</dbReference>
<reference evidence="10 11" key="1">
    <citation type="submission" date="2020-10" db="EMBL/GenBank/DDBJ databases">
        <title>Degradation of 1,4-Dioxane by Xanthobacter sp. YN2, via a Novel Group-2 Soluble Di-Iron Monooxygenase.</title>
        <authorList>
            <person name="Ma F."/>
            <person name="Wang Y."/>
            <person name="Yang J."/>
            <person name="Guo H."/>
            <person name="Su D."/>
            <person name="Yu L."/>
        </authorList>
    </citation>
    <scope>NUCLEOTIDE SEQUENCE [LARGE SCALE GENOMIC DNA]</scope>
    <source>
        <strain evidence="10 11">YN2</strain>
    </source>
</reference>
<dbReference type="InterPro" id="IPR013786">
    <property type="entry name" value="AcylCoA_DH/ox_N"/>
</dbReference>
<organism evidence="10 11">
    <name type="scientific">Xanthobacter dioxanivorans</name>
    <dbReference type="NCBI Taxonomy" id="2528964"/>
    <lineage>
        <taxon>Bacteria</taxon>
        <taxon>Pseudomonadati</taxon>
        <taxon>Pseudomonadota</taxon>
        <taxon>Alphaproteobacteria</taxon>
        <taxon>Hyphomicrobiales</taxon>
        <taxon>Xanthobacteraceae</taxon>
        <taxon>Xanthobacter</taxon>
    </lineage>
</organism>
<comment type="similarity">
    <text evidence="2 6">Belongs to the acyl-CoA dehydrogenase family.</text>
</comment>
<name>A0A974SKP1_9HYPH</name>
<dbReference type="PANTHER" id="PTHR43884:SF20">
    <property type="entry name" value="ACYL-COA DEHYDROGENASE FADE28"/>
    <property type="match status" value="1"/>
</dbReference>
<keyword evidence="4 6" id="KW-0274">FAD</keyword>
<feature type="domain" description="Acyl-CoA dehydrogenase/oxidase C-terminal" evidence="7">
    <location>
        <begin position="235"/>
        <end position="356"/>
    </location>
</feature>
<dbReference type="RefSeq" id="WP_203195958.1">
    <property type="nucleotide sequence ID" value="NZ_CP063362.1"/>
</dbReference>
<evidence type="ECO:0000259" key="9">
    <source>
        <dbReference type="Pfam" id="PF02771"/>
    </source>
</evidence>
<keyword evidence="11" id="KW-1185">Reference proteome</keyword>
<keyword evidence="5 6" id="KW-0560">Oxidoreductase</keyword>
<evidence type="ECO:0000259" key="7">
    <source>
        <dbReference type="Pfam" id="PF00441"/>
    </source>
</evidence>
<protein>
    <submittedName>
        <fullName evidence="10">Acyl-CoA dehydrogenase family protein</fullName>
    </submittedName>
</protein>
<evidence type="ECO:0000313" key="10">
    <source>
        <dbReference type="EMBL" id="QRG09040.1"/>
    </source>
</evidence>
<dbReference type="SUPFAM" id="SSF56645">
    <property type="entry name" value="Acyl-CoA dehydrogenase NM domain-like"/>
    <property type="match status" value="1"/>
</dbReference>
<dbReference type="Gene3D" id="1.20.140.10">
    <property type="entry name" value="Butyryl-CoA Dehydrogenase, subunit A, domain 3"/>
    <property type="match status" value="1"/>
</dbReference>
<dbReference type="GO" id="GO:0003995">
    <property type="term" value="F:acyl-CoA dehydrogenase activity"/>
    <property type="evidence" value="ECO:0007669"/>
    <property type="project" value="TreeGrafter"/>
</dbReference>
<dbReference type="EMBL" id="CP063362">
    <property type="protein sequence ID" value="QRG09040.1"/>
    <property type="molecule type" value="Genomic_DNA"/>
</dbReference>
<evidence type="ECO:0000256" key="1">
    <source>
        <dbReference type="ARBA" id="ARBA00001974"/>
    </source>
</evidence>
<dbReference type="InterPro" id="IPR036250">
    <property type="entry name" value="AcylCo_DH-like_C"/>
</dbReference>
<evidence type="ECO:0000256" key="2">
    <source>
        <dbReference type="ARBA" id="ARBA00009347"/>
    </source>
</evidence>
<evidence type="ECO:0000259" key="8">
    <source>
        <dbReference type="Pfam" id="PF02770"/>
    </source>
</evidence>
<dbReference type="Gene3D" id="2.40.110.10">
    <property type="entry name" value="Butyryl-CoA Dehydrogenase, subunit A, domain 2"/>
    <property type="match status" value="1"/>
</dbReference>
<accession>A0A974SKP1</accession>
<dbReference type="InterPro" id="IPR037069">
    <property type="entry name" value="AcylCoA_DH/ox_N_sf"/>
</dbReference>
<sequence length="383" mass="40644">MNFDLSEEQQLLKDSVARTFAKSYDFEARARILASPAGWSRAAWMQMAELGLLGLPFAPEDGGFGGGPVETMIVMEAIGRALVVEPYLSTAVLAAAVLRHGGSPALRARLVPQVADGCLILAFAHGEPQARWELSDVATSAERVEGGYLLCGRKSVVVGGDVADMLIVSGRMSGPPRHPTGLGLFLVNGSAPGVTIKAYATQDGRRAADIRLDSVFVADVDVVGDPAGALPVIARAVDEAIAAICAEAVGAMDEAVAMTVEYLKTRQQFGVAIGTFQALQHRAADMFVALEQARSMALFAVMSVAEKNPQTRAIAMSAAKIQIARSARFIGEQAIQLHGGIGMTMEYKVGHLFKRLVMIDKEFGDLDHHLDRLAAGTSLLEEA</sequence>
<dbReference type="InterPro" id="IPR009075">
    <property type="entry name" value="AcylCo_DH/oxidase_C"/>
</dbReference>
<dbReference type="Pfam" id="PF02770">
    <property type="entry name" value="Acyl-CoA_dh_M"/>
    <property type="match status" value="1"/>
</dbReference>
<dbReference type="InterPro" id="IPR009100">
    <property type="entry name" value="AcylCoA_DH/oxidase_NM_dom_sf"/>
</dbReference>
<dbReference type="Pfam" id="PF02771">
    <property type="entry name" value="Acyl-CoA_dh_N"/>
    <property type="match status" value="1"/>
</dbReference>
<dbReference type="InterPro" id="IPR006091">
    <property type="entry name" value="Acyl-CoA_Oxase/DH_mid-dom"/>
</dbReference>
<dbReference type="InterPro" id="IPR046373">
    <property type="entry name" value="Acyl-CoA_Oxase/DH_mid-dom_sf"/>
</dbReference>